<dbReference type="InterPro" id="IPR025110">
    <property type="entry name" value="AMP-bd_C"/>
</dbReference>
<evidence type="ECO:0000256" key="5">
    <source>
        <dbReference type="ARBA" id="ARBA00022723"/>
    </source>
</evidence>
<evidence type="ECO:0000313" key="12">
    <source>
        <dbReference type="EMBL" id="SEP95461.1"/>
    </source>
</evidence>
<comment type="catalytic activity">
    <reaction evidence="7">
        <text>3-(methylsulfanyl)propanoate + ATP + CoA = 3-(methylsulfanyl)propanoyl-CoA + AMP + diphosphate</text>
        <dbReference type="Rhea" id="RHEA:43052"/>
        <dbReference type="ChEBI" id="CHEBI:30616"/>
        <dbReference type="ChEBI" id="CHEBI:33019"/>
        <dbReference type="ChEBI" id="CHEBI:49016"/>
        <dbReference type="ChEBI" id="CHEBI:57287"/>
        <dbReference type="ChEBI" id="CHEBI:82815"/>
        <dbReference type="ChEBI" id="CHEBI:456215"/>
        <dbReference type="EC" id="6.2.1.44"/>
    </reaction>
    <physiologicalReaction direction="left-to-right" evidence="7">
        <dbReference type="Rhea" id="RHEA:43053"/>
    </physiologicalReaction>
</comment>
<dbReference type="AlphaFoldDB" id="A0A1H9C3C2"/>
<evidence type="ECO:0000256" key="6">
    <source>
        <dbReference type="ARBA" id="ARBA00022842"/>
    </source>
</evidence>
<name>A0A1H9C3C2_9RHOB</name>
<dbReference type="Gene3D" id="3.40.50.12780">
    <property type="entry name" value="N-terminal domain of ligase-like"/>
    <property type="match status" value="1"/>
</dbReference>
<evidence type="ECO:0000259" key="11">
    <source>
        <dbReference type="Pfam" id="PF13193"/>
    </source>
</evidence>
<dbReference type="STRING" id="657014.SAMN04488092_103103"/>
<feature type="domain" description="AMP-binding enzyme C-terminal" evidence="11">
    <location>
        <begin position="428"/>
        <end position="504"/>
    </location>
</feature>
<dbReference type="GO" id="GO:0046872">
    <property type="term" value="F:metal ion binding"/>
    <property type="evidence" value="ECO:0007669"/>
    <property type="project" value="UniProtKB-KW"/>
</dbReference>
<dbReference type="InterPro" id="IPR020845">
    <property type="entry name" value="AMP-binding_CS"/>
</dbReference>
<dbReference type="PANTHER" id="PTHR43767">
    <property type="entry name" value="LONG-CHAIN-FATTY-ACID--COA LIGASE"/>
    <property type="match status" value="1"/>
</dbReference>
<evidence type="ECO:0000256" key="3">
    <source>
        <dbReference type="ARBA" id="ARBA00011738"/>
    </source>
</evidence>
<dbReference type="RefSeq" id="WP_090268826.1">
    <property type="nucleotide sequence ID" value="NZ_FOEP01000003.1"/>
</dbReference>
<protein>
    <recommendedName>
        <fullName evidence="9">3-methylmercaptopropionyl-CoA ligase</fullName>
        <ecNumber evidence="8">6.2.1.44</ecNumber>
    </recommendedName>
</protein>
<dbReference type="InterPro" id="IPR050237">
    <property type="entry name" value="ATP-dep_AMP-bd_enzyme"/>
</dbReference>
<dbReference type="SUPFAM" id="SSF56801">
    <property type="entry name" value="Acetyl-CoA synthetase-like"/>
    <property type="match status" value="1"/>
</dbReference>
<dbReference type="PROSITE" id="PS00455">
    <property type="entry name" value="AMP_BINDING"/>
    <property type="match status" value="1"/>
</dbReference>
<keyword evidence="13" id="KW-1185">Reference proteome</keyword>
<dbReference type="InterPro" id="IPR045851">
    <property type="entry name" value="AMP-bd_C_sf"/>
</dbReference>
<dbReference type="EMBL" id="FOEP01000003">
    <property type="protein sequence ID" value="SEP95461.1"/>
    <property type="molecule type" value="Genomic_DNA"/>
</dbReference>
<dbReference type="InterPro" id="IPR042099">
    <property type="entry name" value="ANL_N_sf"/>
</dbReference>
<comment type="similarity">
    <text evidence="2">Belongs to the ATP-dependent AMP-binding enzyme family.</text>
</comment>
<evidence type="ECO:0000256" key="4">
    <source>
        <dbReference type="ARBA" id="ARBA00022598"/>
    </source>
</evidence>
<dbReference type="Pfam" id="PF13193">
    <property type="entry name" value="AMP-binding_C"/>
    <property type="match status" value="1"/>
</dbReference>
<evidence type="ECO:0000256" key="1">
    <source>
        <dbReference type="ARBA" id="ARBA00001946"/>
    </source>
</evidence>
<dbReference type="NCBIfam" id="NF004837">
    <property type="entry name" value="PRK06187.1"/>
    <property type="match status" value="1"/>
</dbReference>
<dbReference type="Pfam" id="PF00501">
    <property type="entry name" value="AMP-binding"/>
    <property type="match status" value="1"/>
</dbReference>
<keyword evidence="4 12" id="KW-0436">Ligase</keyword>
<gene>
    <name evidence="12" type="ORF">SAMN04488092_103103</name>
</gene>
<evidence type="ECO:0000256" key="8">
    <source>
        <dbReference type="ARBA" id="ARBA00066616"/>
    </source>
</evidence>
<dbReference type="Proteomes" id="UP000198634">
    <property type="component" value="Unassembled WGS sequence"/>
</dbReference>
<comment type="cofactor">
    <cofactor evidence="1">
        <name>Mg(2+)</name>
        <dbReference type="ChEBI" id="CHEBI:18420"/>
    </cofactor>
</comment>
<feature type="domain" description="AMP-dependent synthetase/ligase" evidence="10">
    <location>
        <begin position="9"/>
        <end position="378"/>
    </location>
</feature>
<sequence length="517" mass="56026">MIRVTDQLAKAAHAWPDLPAVSCALRTLSWAELNVRTRALATVLSDAGVQRGDRLAYLGFNSHIGVECYYAPALVGAAVVPINFRLSERELIDCIHDCRPRVLVVDEEHAPLARAIMAACPQVEQVLYAGTGTVPAGMVGYEAALSTAGAEPDFQALCGRDDDMLIMFYTGGTTGTPKGVMLTHTNMFTNAMAALTNWDIAENGAHFVTGPLFHTAGGSRVFGASLMGVHLVLMPRFDAVELMGLVAKHRVTLLQFVPTMMAMLLDHPQIGRFDMSSVKMMTYGAAPMPPALMKRALKVFPGVRFGQAFGMTEASPVLTVLNPDYHVLSGPKAGKLTSLGRPVSYADVRVVDENDVPLPAGQIGEIIARGPNIMKGYWQQPEVTAEAMRGGWYHTGDSGYFDKDGFLFLAGRIKDMVITGGENVYPVEVEEVMGTHPAVRDSAIIGTPDPKWGERVHAVIVLHPGACPTEEEIIAHCRTQLAHYKCPTLVSFRTEPLPLTKVNKVDKLALRAFYNNG</sequence>
<dbReference type="InterPro" id="IPR000873">
    <property type="entry name" value="AMP-dep_synth/lig_dom"/>
</dbReference>
<keyword evidence="6" id="KW-0460">Magnesium</keyword>
<dbReference type="OrthoDB" id="9803968at2"/>
<organism evidence="12 13">
    <name type="scientific">Thalassovita taeanensis</name>
    <dbReference type="NCBI Taxonomy" id="657014"/>
    <lineage>
        <taxon>Bacteria</taxon>
        <taxon>Pseudomonadati</taxon>
        <taxon>Pseudomonadota</taxon>
        <taxon>Alphaproteobacteria</taxon>
        <taxon>Rhodobacterales</taxon>
        <taxon>Roseobacteraceae</taxon>
        <taxon>Thalassovita</taxon>
    </lineage>
</organism>
<dbReference type="FunFam" id="3.30.300.30:FF:000008">
    <property type="entry name" value="2,3-dihydroxybenzoate-AMP ligase"/>
    <property type="match status" value="1"/>
</dbReference>
<comment type="subunit">
    <text evidence="3">Homodimer.</text>
</comment>
<keyword evidence="5" id="KW-0479">Metal-binding</keyword>
<dbReference type="EC" id="6.2.1.44" evidence="8"/>
<evidence type="ECO:0000256" key="2">
    <source>
        <dbReference type="ARBA" id="ARBA00006432"/>
    </source>
</evidence>
<dbReference type="PANTHER" id="PTHR43767:SF1">
    <property type="entry name" value="NONRIBOSOMAL PEPTIDE SYNTHASE PES1 (EUROFUNG)-RELATED"/>
    <property type="match status" value="1"/>
</dbReference>
<evidence type="ECO:0000259" key="10">
    <source>
        <dbReference type="Pfam" id="PF00501"/>
    </source>
</evidence>
<evidence type="ECO:0000256" key="7">
    <source>
        <dbReference type="ARBA" id="ARBA00051915"/>
    </source>
</evidence>
<proteinExistence type="inferred from homology"/>
<accession>A0A1H9C3C2</accession>
<reference evidence="12 13" key="1">
    <citation type="submission" date="2016-10" db="EMBL/GenBank/DDBJ databases">
        <authorList>
            <person name="de Groot N.N."/>
        </authorList>
    </citation>
    <scope>NUCLEOTIDE SEQUENCE [LARGE SCALE GENOMIC DNA]</scope>
    <source>
        <strain evidence="12 13">DSM 22007</strain>
    </source>
</reference>
<dbReference type="GO" id="GO:0016878">
    <property type="term" value="F:acid-thiol ligase activity"/>
    <property type="evidence" value="ECO:0007669"/>
    <property type="project" value="UniProtKB-ARBA"/>
</dbReference>
<dbReference type="Gene3D" id="3.30.300.30">
    <property type="match status" value="1"/>
</dbReference>
<evidence type="ECO:0000313" key="13">
    <source>
        <dbReference type="Proteomes" id="UP000198634"/>
    </source>
</evidence>
<evidence type="ECO:0000256" key="9">
    <source>
        <dbReference type="ARBA" id="ARBA00067668"/>
    </source>
</evidence>